<dbReference type="SUPFAM" id="SSF48498">
    <property type="entry name" value="Tetracyclin repressor-like, C-terminal domain"/>
    <property type="match status" value="1"/>
</dbReference>
<name>A0ABU1J1M2_9BACL</name>
<dbReference type="InterPro" id="IPR009057">
    <property type="entry name" value="Homeodomain-like_sf"/>
</dbReference>
<dbReference type="Proteomes" id="UP001185028">
    <property type="component" value="Unassembled WGS sequence"/>
</dbReference>
<proteinExistence type="predicted"/>
<dbReference type="PROSITE" id="PS50977">
    <property type="entry name" value="HTH_TETR_2"/>
    <property type="match status" value="1"/>
</dbReference>
<keyword evidence="1" id="KW-0805">Transcription regulation</keyword>
<gene>
    <name evidence="6" type="ORF">JOC58_003034</name>
</gene>
<dbReference type="InterPro" id="IPR011075">
    <property type="entry name" value="TetR_C"/>
</dbReference>
<dbReference type="Pfam" id="PF16925">
    <property type="entry name" value="TetR_C_13"/>
    <property type="match status" value="1"/>
</dbReference>
<dbReference type="InterPro" id="IPR023772">
    <property type="entry name" value="DNA-bd_HTH_TetR-type_CS"/>
</dbReference>
<dbReference type="Gene3D" id="1.10.10.60">
    <property type="entry name" value="Homeodomain-like"/>
    <property type="match status" value="1"/>
</dbReference>
<dbReference type="PANTHER" id="PTHR47506:SF1">
    <property type="entry name" value="HTH-TYPE TRANSCRIPTIONAL REGULATOR YJDC"/>
    <property type="match status" value="1"/>
</dbReference>
<dbReference type="RefSeq" id="WP_188776565.1">
    <property type="nucleotide sequence ID" value="NZ_BMMB01000007.1"/>
</dbReference>
<organism evidence="6 7">
    <name type="scientific">Paenibacillus hunanensis</name>
    <dbReference type="NCBI Taxonomy" id="539262"/>
    <lineage>
        <taxon>Bacteria</taxon>
        <taxon>Bacillati</taxon>
        <taxon>Bacillota</taxon>
        <taxon>Bacilli</taxon>
        <taxon>Bacillales</taxon>
        <taxon>Paenibacillaceae</taxon>
        <taxon>Paenibacillus</taxon>
    </lineage>
</organism>
<evidence type="ECO:0000256" key="4">
    <source>
        <dbReference type="PROSITE-ProRule" id="PRU00335"/>
    </source>
</evidence>
<dbReference type="InterPro" id="IPR001647">
    <property type="entry name" value="HTH_TetR"/>
</dbReference>
<dbReference type="PROSITE" id="PS01081">
    <property type="entry name" value="HTH_TETR_1"/>
    <property type="match status" value="1"/>
</dbReference>
<evidence type="ECO:0000256" key="3">
    <source>
        <dbReference type="ARBA" id="ARBA00023163"/>
    </source>
</evidence>
<keyword evidence="3" id="KW-0804">Transcription</keyword>
<dbReference type="PANTHER" id="PTHR47506">
    <property type="entry name" value="TRANSCRIPTIONAL REGULATORY PROTEIN"/>
    <property type="match status" value="1"/>
</dbReference>
<accession>A0ABU1J1M2</accession>
<evidence type="ECO:0000256" key="1">
    <source>
        <dbReference type="ARBA" id="ARBA00023015"/>
    </source>
</evidence>
<dbReference type="Pfam" id="PF00440">
    <property type="entry name" value="TetR_N"/>
    <property type="match status" value="1"/>
</dbReference>
<comment type="caution">
    <text evidence="6">The sequence shown here is derived from an EMBL/GenBank/DDBJ whole genome shotgun (WGS) entry which is preliminary data.</text>
</comment>
<evidence type="ECO:0000313" key="6">
    <source>
        <dbReference type="EMBL" id="MDR6245135.1"/>
    </source>
</evidence>
<reference evidence="6 7" key="1">
    <citation type="submission" date="2023-07" db="EMBL/GenBank/DDBJ databases">
        <title>Genomic Encyclopedia of Type Strains, Phase IV (KMG-IV): sequencing the most valuable type-strain genomes for metagenomic binning, comparative biology and taxonomic classification.</title>
        <authorList>
            <person name="Goeker M."/>
        </authorList>
    </citation>
    <scope>NUCLEOTIDE SEQUENCE [LARGE SCALE GENOMIC DNA]</scope>
    <source>
        <strain evidence="6 7">DSM 22170</strain>
    </source>
</reference>
<keyword evidence="2 4" id="KW-0238">DNA-binding</keyword>
<evidence type="ECO:0000313" key="7">
    <source>
        <dbReference type="Proteomes" id="UP001185028"/>
    </source>
</evidence>
<evidence type="ECO:0000259" key="5">
    <source>
        <dbReference type="PROSITE" id="PS50977"/>
    </source>
</evidence>
<dbReference type="Gene3D" id="1.10.357.10">
    <property type="entry name" value="Tetracycline Repressor, domain 2"/>
    <property type="match status" value="1"/>
</dbReference>
<dbReference type="InterPro" id="IPR036271">
    <property type="entry name" value="Tet_transcr_reg_TetR-rel_C_sf"/>
</dbReference>
<feature type="DNA-binding region" description="H-T-H motif" evidence="4">
    <location>
        <begin position="29"/>
        <end position="48"/>
    </location>
</feature>
<keyword evidence="7" id="KW-1185">Reference proteome</keyword>
<sequence>MARKREFDEEYVLQQVMNLFWHKGYEATSMSDLTAVTDLQKPSLYAAFGDKQALFEAALRRYNHQHAQRIDRLLQQDTTARQSFERLFQYVTQSDDQHQIEYGCFCINTMVELAPHDERFAVLTREHQMYLSALFTRRLERAIVEKELSPDYDAQAHAQTLVTGILGLTVMLKTNPDPMFIHATTTVLLSSLIP</sequence>
<protein>
    <submittedName>
        <fullName evidence="6">TetR/AcrR family transcriptional repressor of nem operon</fullName>
    </submittedName>
</protein>
<evidence type="ECO:0000256" key="2">
    <source>
        <dbReference type="ARBA" id="ARBA00023125"/>
    </source>
</evidence>
<feature type="domain" description="HTH tetR-type" evidence="5">
    <location>
        <begin position="6"/>
        <end position="66"/>
    </location>
</feature>
<dbReference type="SUPFAM" id="SSF46689">
    <property type="entry name" value="Homeodomain-like"/>
    <property type="match status" value="1"/>
</dbReference>
<dbReference type="EMBL" id="JAVDQH010000012">
    <property type="protein sequence ID" value="MDR6245135.1"/>
    <property type="molecule type" value="Genomic_DNA"/>
</dbReference>